<reference evidence="3 4" key="1">
    <citation type="submission" date="2016-12" db="EMBL/GenBank/DDBJ databases">
        <title>Study of bacterial adaptation to deep sea.</title>
        <authorList>
            <person name="Song J."/>
            <person name="Yoshizawa S."/>
            <person name="Kogure K."/>
        </authorList>
    </citation>
    <scope>NUCLEOTIDE SEQUENCE [LARGE SCALE GENOMIC DNA]</scope>
    <source>
        <strain evidence="3 4">SAORIC-165</strain>
    </source>
</reference>
<dbReference type="EMBL" id="MQWA01000001">
    <property type="protein sequence ID" value="PQJ27452.1"/>
    <property type="molecule type" value="Genomic_DNA"/>
</dbReference>
<dbReference type="Pfam" id="PF26340">
    <property type="entry name" value="DNA-SBD_ScoMcrA"/>
    <property type="match status" value="1"/>
</dbReference>
<dbReference type="AlphaFoldDB" id="A0A2S7TZE7"/>
<accession>A0A2S7TZE7</accession>
<evidence type="ECO:0000313" key="3">
    <source>
        <dbReference type="EMBL" id="PQJ27452.1"/>
    </source>
</evidence>
<feature type="domain" description="HNH nuclease" evidence="1">
    <location>
        <begin position="190"/>
        <end position="243"/>
    </location>
</feature>
<evidence type="ECO:0000313" key="4">
    <source>
        <dbReference type="Proteomes" id="UP000239907"/>
    </source>
</evidence>
<dbReference type="InterPro" id="IPR003615">
    <property type="entry name" value="HNH_nuc"/>
</dbReference>
<dbReference type="CDD" id="cd00085">
    <property type="entry name" value="HNHc"/>
    <property type="match status" value="1"/>
</dbReference>
<proteinExistence type="predicted"/>
<dbReference type="OrthoDB" id="5678128at2"/>
<name>A0A2S7TZE7_9BACT</name>
<dbReference type="InterPro" id="IPR011396">
    <property type="entry name" value="PT_DNA_restrict"/>
</dbReference>
<dbReference type="Gene3D" id="1.10.30.50">
    <property type="match status" value="1"/>
</dbReference>
<comment type="caution">
    <text evidence="3">The sequence shown here is derived from an EMBL/GenBank/DDBJ whole genome shotgun (WGS) entry which is preliminary data.</text>
</comment>
<dbReference type="PIRSF" id="PIRSF030850">
    <property type="entry name" value="UCP030850"/>
    <property type="match status" value="1"/>
</dbReference>
<organism evidence="3 4">
    <name type="scientific">Rubritalea profundi</name>
    <dbReference type="NCBI Taxonomy" id="1658618"/>
    <lineage>
        <taxon>Bacteria</taxon>
        <taxon>Pseudomonadati</taxon>
        <taxon>Verrucomicrobiota</taxon>
        <taxon>Verrucomicrobiia</taxon>
        <taxon>Verrucomicrobiales</taxon>
        <taxon>Rubritaleaceae</taxon>
        <taxon>Rubritalea</taxon>
    </lineage>
</organism>
<dbReference type="RefSeq" id="WP_105041938.1">
    <property type="nucleotide sequence ID" value="NZ_MQWA01000001.1"/>
</dbReference>
<sequence>MPPIHQSLIDTLYNLRVGCVGSGKDRHERPHKPLMLLAALELIDDGLATPEHIPWSKDLCDRFTRIFNIVKAADDDNTPKNPFFYLSSDKIWIPLDQSSLAGLAAPPRKSQFGSVHAEFSKEMISATDTSEKRHSIRKLLVSRYFPDHYKLLIQQVGHDQASQEDNTTSVKPARSSAFAKRVTDLYDSSCAACGLRIKLPSHEVSFVDAAHLIPFSESHNDHPSNGMALCKHHHWAMDRHLISPGPDGAWHVSSIFDKRRSSAESDLLALAGSDIMLPNEEAFYPTERALKWRYEQLLHK</sequence>
<keyword evidence="4" id="KW-1185">Reference proteome</keyword>
<dbReference type="InterPro" id="IPR058813">
    <property type="entry name" value="DNA-SBD_ScoMcrA"/>
</dbReference>
<dbReference type="Pfam" id="PF13391">
    <property type="entry name" value="HNH_2"/>
    <property type="match status" value="1"/>
</dbReference>
<protein>
    <submittedName>
        <fullName evidence="3">Uncharacterized protein</fullName>
    </submittedName>
</protein>
<evidence type="ECO:0000259" key="1">
    <source>
        <dbReference type="Pfam" id="PF13391"/>
    </source>
</evidence>
<evidence type="ECO:0000259" key="2">
    <source>
        <dbReference type="Pfam" id="PF26340"/>
    </source>
</evidence>
<dbReference type="Proteomes" id="UP000239907">
    <property type="component" value="Unassembled WGS sequence"/>
</dbReference>
<feature type="domain" description="ScoMcrA-like DNA sulfur-binding" evidence="2">
    <location>
        <begin position="7"/>
        <end position="159"/>
    </location>
</feature>
<gene>
    <name evidence="3" type="ORF">BSZ32_02365</name>
</gene>